<reference evidence="2" key="1">
    <citation type="submission" date="2017-09" db="EMBL/GenBank/DDBJ databases">
        <title>Depth-based differentiation of microbial function through sediment-hosted aquifers and enrichment of novel symbionts in the deep terrestrial subsurface.</title>
        <authorList>
            <person name="Probst A.J."/>
            <person name="Ladd B."/>
            <person name="Jarett J.K."/>
            <person name="Geller-Mcgrath D.E."/>
            <person name="Sieber C.M.K."/>
            <person name="Emerson J.B."/>
            <person name="Anantharaman K."/>
            <person name="Thomas B.C."/>
            <person name="Malmstrom R."/>
            <person name="Stieglmeier M."/>
            <person name="Klingl A."/>
            <person name="Woyke T."/>
            <person name="Ryan C.M."/>
            <person name="Banfield J.F."/>
        </authorList>
    </citation>
    <scope>NUCLEOTIDE SEQUENCE [LARGE SCALE GENOMIC DNA]</scope>
</reference>
<accession>A0A2M8AR60</accession>
<dbReference type="EMBL" id="PFUI01000261">
    <property type="protein sequence ID" value="PJB28272.1"/>
    <property type="molecule type" value="Genomic_DNA"/>
</dbReference>
<evidence type="ECO:0000313" key="1">
    <source>
        <dbReference type="EMBL" id="PJB28272.1"/>
    </source>
</evidence>
<dbReference type="InterPro" id="IPR044036">
    <property type="entry name" value="DUF5752"/>
</dbReference>
<sequence length="213" mass="24778">MNPFYFWTRVHLIKLLGLRTKNPIELLEGIKNVPLSSIYYHTHRFLQQHHYLSPEPPNDFAYWLTDILNLEKLGEAIASVNVIDFKKLKDLRSAFIKILTDYLAQEKRMIDCPEGEEFHFMSCMTAILPTPYVASNLTEFVEILGKISINSLYFHIFEAPMRLEKGENDFSAWLGGIGEKELAQKISSLDPYTITLEGLRQKIIRMVKQYGKY</sequence>
<gene>
    <name evidence="1" type="ORF">CO110_09905</name>
</gene>
<protein>
    <submittedName>
        <fullName evidence="1">Uncharacterized protein</fullName>
    </submittedName>
</protein>
<comment type="caution">
    <text evidence="1">The sequence shown here is derived from an EMBL/GenBank/DDBJ whole genome shotgun (WGS) entry which is preliminary data.</text>
</comment>
<organism evidence="1 2">
    <name type="scientific">Candidatus Desantisbacteria bacterium CG_4_9_14_3_um_filter_40_11</name>
    <dbReference type="NCBI Taxonomy" id="1974546"/>
    <lineage>
        <taxon>Bacteria</taxon>
        <taxon>Candidatus Desantisiibacteriota</taxon>
    </lineage>
</organism>
<dbReference type="Proteomes" id="UP000231366">
    <property type="component" value="Unassembled WGS sequence"/>
</dbReference>
<name>A0A2M8AR60_9BACT</name>
<proteinExistence type="predicted"/>
<evidence type="ECO:0000313" key="2">
    <source>
        <dbReference type="Proteomes" id="UP000231366"/>
    </source>
</evidence>
<dbReference type="Pfam" id="PF19027">
    <property type="entry name" value="DUF5752"/>
    <property type="match status" value="1"/>
</dbReference>
<dbReference type="AlphaFoldDB" id="A0A2M8AR60"/>